<accession>A0A7M1RUX6</accession>
<dbReference type="InterPro" id="IPR057878">
    <property type="entry name" value="CrAss_Ring_2"/>
</dbReference>
<reference evidence="1 2" key="1">
    <citation type="submission" date="2020-07" db="EMBL/GenBank/DDBJ databases">
        <title>Taxonomic proposal: Crassvirales, a new order of highly abundant and diverse bacterial viruses.</title>
        <authorList>
            <person name="Shkoporov A.N."/>
            <person name="Stockdale S.R."/>
            <person name="Guerin E."/>
            <person name="Ross R.P."/>
            <person name="Hill C."/>
        </authorList>
    </citation>
    <scope>NUCLEOTIDE SEQUENCE [LARGE SCALE GENOMIC DNA]</scope>
</reference>
<organism evidence="1 2">
    <name type="scientific">uncultured phage cr130_1</name>
    <dbReference type="NCBI Taxonomy" id="2772092"/>
    <lineage>
        <taxon>Viruses</taxon>
        <taxon>Duplodnaviria</taxon>
        <taxon>Heunggongvirae</taxon>
        <taxon>Uroviricota</taxon>
        <taxon>Caudoviricetes</taxon>
        <taxon>Crassvirales</taxon>
        <taxon>Suoliviridae</taxon>
        <taxon>Oafivirinae</taxon>
        <taxon>Chuhaivirus</taxon>
        <taxon>Chuhaivirus simiae</taxon>
    </lineage>
</organism>
<dbReference type="RefSeq" id="YP_010113272.1">
    <property type="nucleotide sequence ID" value="NC_055901.1"/>
</dbReference>
<evidence type="ECO:0000313" key="2">
    <source>
        <dbReference type="Proteomes" id="UP000594028"/>
    </source>
</evidence>
<name>A0A7M1RUX6_9CAUD</name>
<sequence length="237" mass="27998">MTYISLREFIDDILLIVRNNNISESEDLSRHQIATWIRAYKLMLLKNRLDQLKQQCPNNDELEDYIDDIFIREKGPLELEDIDPEKGEGPIFTRRTILKLKNVYDDDDDSIIAVHDRDGCVIQYMNHLRRHFQYFRKYTGNELTAYYDDGHIYIQGTKDHNKLKYIWVKAIFEDLATDNDSEDVDEDDIKIPYWLVPQIKEYILKNELPFMLGRPSDDSNNATLASIKPHGPQDDLK</sequence>
<dbReference type="Pfam" id="PF25702">
    <property type="entry name" value="CrAss_Ring_2"/>
    <property type="match status" value="1"/>
</dbReference>
<dbReference type="GeneID" id="65131785"/>
<proteinExistence type="predicted"/>
<dbReference type="Proteomes" id="UP000594028">
    <property type="component" value="Segment"/>
</dbReference>
<evidence type="ECO:0000313" key="1">
    <source>
        <dbReference type="EMBL" id="QOR57632.1"/>
    </source>
</evidence>
<dbReference type="KEGG" id="vg:65131785"/>
<dbReference type="EMBL" id="MT774408">
    <property type="protein sequence ID" value="QOR57632.1"/>
    <property type="molecule type" value="Genomic_DNA"/>
</dbReference>
<protein>
    <submittedName>
        <fullName evidence="1">Uncharacterized protein</fullName>
    </submittedName>
</protein>
<keyword evidence="2" id="KW-1185">Reference proteome</keyword>